<reference evidence="1 2" key="1">
    <citation type="journal article" date="2007" name="PLoS Genet.">
        <title>Patterns and implications of gene gain and loss in the evolution of Prochlorococcus.</title>
        <authorList>
            <person name="Kettler G.C."/>
            <person name="Martiny A.C."/>
            <person name="Huang K."/>
            <person name="Zucker J."/>
            <person name="Coleman M.L."/>
            <person name="Rodrigue S."/>
            <person name="Chen F."/>
            <person name="Lapidus A."/>
            <person name="Ferriera S."/>
            <person name="Johnson J."/>
            <person name="Steglich C."/>
            <person name="Church G.M."/>
            <person name="Richardson P."/>
            <person name="Chisholm S.W."/>
        </authorList>
    </citation>
    <scope>NUCLEOTIDE SEQUENCE [LARGE SCALE GENOMIC DNA]</scope>
    <source>
        <strain evidence="1 2">MIT 9303</strain>
    </source>
</reference>
<dbReference type="AlphaFoldDB" id="A2CBJ2"/>
<dbReference type="Proteomes" id="UP000002274">
    <property type="component" value="Chromosome"/>
</dbReference>
<gene>
    <name evidence="1" type="ordered locus">P9303_21171</name>
</gene>
<evidence type="ECO:0000313" key="1">
    <source>
        <dbReference type="EMBL" id="ABM78852.1"/>
    </source>
</evidence>
<protein>
    <submittedName>
        <fullName evidence="1">Uncharacterized protein</fullName>
    </submittedName>
</protein>
<dbReference type="KEGG" id="pmf:P9303_21171"/>
<sequence length="44" mass="5020">MIALSWGHDLERALSRVGNSNKKPLQSRGLLKNAWLNLIQTFLE</sequence>
<dbReference type="EMBL" id="CP000554">
    <property type="protein sequence ID" value="ABM78852.1"/>
    <property type="molecule type" value="Genomic_DNA"/>
</dbReference>
<proteinExistence type="predicted"/>
<dbReference type="HOGENOM" id="CLU_3275076_0_0_3"/>
<name>A2CBJ2_PROM3</name>
<accession>A2CBJ2</accession>
<evidence type="ECO:0000313" key="2">
    <source>
        <dbReference type="Proteomes" id="UP000002274"/>
    </source>
</evidence>
<organism evidence="1 2">
    <name type="scientific">Prochlorococcus marinus (strain MIT 9303)</name>
    <dbReference type="NCBI Taxonomy" id="59922"/>
    <lineage>
        <taxon>Bacteria</taxon>
        <taxon>Bacillati</taxon>
        <taxon>Cyanobacteriota</taxon>
        <taxon>Cyanophyceae</taxon>
        <taxon>Synechococcales</taxon>
        <taxon>Prochlorococcaceae</taxon>
        <taxon>Prochlorococcus</taxon>
    </lineage>
</organism>